<organism evidence="3 4">
    <name type="scientific">Sediminihabitans luteus</name>
    <dbReference type="NCBI Taxonomy" id="1138585"/>
    <lineage>
        <taxon>Bacteria</taxon>
        <taxon>Bacillati</taxon>
        <taxon>Actinomycetota</taxon>
        <taxon>Actinomycetes</taxon>
        <taxon>Micrococcales</taxon>
        <taxon>Cellulomonadaceae</taxon>
        <taxon>Sediminihabitans</taxon>
    </lineage>
</organism>
<sequence>MSSRHVDPDVDAGEPNETVRRRGPARRALAALGRAPRALLVLLVRGYQLVVSPWMPASCKYYPSCSQYAVIALERHGALRGTRLAVWRLLRCNPWSRGGVDDVPERAPRPDHAHHQHER</sequence>
<reference evidence="3 4" key="1">
    <citation type="submission" date="2017-11" db="EMBL/GenBank/DDBJ databases">
        <title>Genomic Encyclopedia of Archaeal and Bacterial Type Strains, Phase II (KMG-II): From Individual Species to Whole Genera.</title>
        <authorList>
            <person name="Goeker M."/>
        </authorList>
    </citation>
    <scope>NUCLEOTIDE SEQUENCE [LARGE SCALE GENOMIC DNA]</scope>
    <source>
        <strain evidence="3 4">DSM 25478</strain>
    </source>
</reference>
<accession>A0A2M9CCQ6</accession>
<comment type="subcellular location">
    <subcellularLocation>
        <location evidence="1">Cell membrane</location>
        <topology evidence="1">Peripheral membrane protein</topology>
        <orientation evidence="1">Cytoplasmic side</orientation>
    </subcellularLocation>
</comment>
<dbReference type="RefSeq" id="WP_100423902.1">
    <property type="nucleotide sequence ID" value="NZ_BOOX01000005.1"/>
</dbReference>
<comment type="function">
    <text evidence="1">Could be involved in insertion of integral membrane proteins into the membrane.</text>
</comment>
<keyword evidence="1" id="KW-0472">Membrane</keyword>
<dbReference type="AlphaFoldDB" id="A0A2M9CCQ6"/>
<dbReference type="NCBIfam" id="TIGR00278">
    <property type="entry name" value="membrane protein insertion efficiency factor YidD"/>
    <property type="match status" value="1"/>
</dbReference>
<feature type="region of interest" description="Disordered" evidence="2">
    <location>
        <begin position="1"/>
        <end position="24"/>
    </location>
</feature>
<name>A0A2M9CCQ6_9CELL</name>
<dbReference type="Pfam" id="PF01809">
    <property type="entry name" value="YidD"/>
    <property type="match status" value="1"/>
</dbReference>
<keyword evidence="1" id="KW-1003">Cell membrane</keyword>
<dbReference type="GO" id="GO:0005886">
    <property type="term" value="C:plasma membrane"/>
    <property type="evidence" value="ECO:0007669"/>
    <property type="project" value="UniProtKB-SubCell"/>
</dbReference>
<feature type="region of interest" description="Disordered" evidence="2">
    <location>
        <begin position="95"/>
        <end position="119"/>
    </location>
</feature>
<dbReference type="PANTHER" id="PTHR33383:SF1">
    <property type="entry name" value="MEMBRANE PROTEIN INSERTION EFFICIENCY FACTOR-RELATED"/>
    <property type="match status" value="1"/>
</dbReference>
<evidence type="ECO:0000313" key="3">
    <source>
        <dbReference type="EMBL" id="PJJ69144.1"/>
    </source>
</evidence>
<evidence type="ECO:0000313" key="4">
    <source>
        <dbReference type="Proteomes" id="UP000231693"/>
    </source>
</evidence>
<dbReference type="OrthoDB" id="9801753at2"/>
<comment type="similarity">
    <text evidence="1">Belongs to the UPF0161 family.</text>
</comment>
<comment type="caution">
    <text evidence="3">The sequence shown here is derived from an EMBL/GenBank/DDBJ whole genome shotgun (WGS) entry which is preliminary data.</text>
</comment>
<evidence type="ECO:0000256" key="1">
    <source>
        <dbReference type="HAMAP-Rule" id="MF_00386"/>
    </source>
</evidence>
<gene>
    <name evidence="3" type="ORF">CLV28_2601</name>
</gene>
<dbReference type="InterPro" id="IPR002696">
    <property type="entry name" value="Membr_insert_effic_factor_YidD"/>
</dbReference>
<dbReference type="EMBL" id="PGFE01000005">
    <property type="protein sequence ID" value="PJJ69144.1"/>
    <property type="molecule type" value="Genomic_DNA"/>
</dbReference>
<dbReference type="PANTHER" id="PTHR33383">
    <property type="entry name" value="MEMBRANE PROTEIN INSERTION EFFICIENCY FACTOR-RELATED"/>
    <property type="match status" value="1"/>
</dbReference>
<dbReference type="HAMAP" id="MF_00386">
    <property type="entry name" value="UPF0161_YidD"/>
    <property type="match status" value="1"/>
</dbReference>
<keyword evidence="4" id="KW-1185">Reference proteome</keyword>
<dbReference type="Proteomes" id="UP000231693">
    <property type="component" value="Unassembled WGS sequence"/>
</dbReference>
<protein>
    <recommendedName>
        <fullName evidence="1">Putative membrane protein insertion efficiency factor</fullName>
    </recommendedName>
</protein>
<dbReference type="SMART" id="SM01234">
    <property type="entry name" value="Haemolytic"/>
    <property type="match status" value="1"/>
</dbReference>
<evidence type="ECO:0000256" key="2">
    <source>
        <dbReference type="SAM" id="MobiDB-lite"/>
    </source>
</evidence>
<proteinExistence type="inferred from homology"/>
<feature type="compositionally biased region" description="Basic and acidic residues" evidence="2">
    <location>
        <begin position="99"/>
        <end position="119"/>
    </location>
</feature>